<dbReference type="Pfam" id="PF03852">
    <property type="entry name" value="Vsr"/>
    <property type="match status" value="1"/>
</dbReference>
<dbReference type="RefSeq" id="WP_257595610.1">
    <property type="nucleotide sequence ID" value="NZ_JANKHH010000004.1"/>
</dbReference>
<reference evidence="7 8" key="1">
    <citation type="submission" date="2022-08" db="EMBL/GenBank/DDBJ databases">
        <title>Polyphasic taxonomy analysis of Qipengyuania sp.RS5-5.</title>
        <authorList>
            <person name="Xamxidin M."/>
            <person name="Wu M."/>
        </authorList>
    </citation>
    <scope>NUCLEOTIDE SEQUENCE [LARGE SCALE GENOMIC DNA]</scope>
    <source>
        <strain evidence="7 8">RS5-5</strain>
    </source>
</reference>
<comment type="similarity">
    <text evidence="6">Belongs to the vsr family.</text>
</comment>
<gene>
    <name evidence="7" type="ORF">NSO95_07720</name>
</gene>
<protein>
    <recommendedName>
        <fullName evidence="6">Very short patch repair endonuclease</fullName>
        <ecNumber evidence="6">3.1.-.-</ecNumber>
    </recommendedName>
</protein>
<keyword evidence="4 6" id="KW-0378">Hydrolase</keyword>
<dbReference type="Gene3D" id="3.40.960.10">
    <property type="entry name" value="VSR Endonuclease"/>
    <property type="match status" value="1"/>
</dbReference>
<accession>A0ABT1XQB2</accession>
<proteinExistence type="inferred from homology"/>
<dbReference type="SUPFAM" id="SSF52980">
    <property type="entry name" value="Restriction endonuclease-like"/>
    <property type="match status" value="1"/>
</dbReference>
<keyword evidence="8" id="KW-1185">Reference proteome</keyword>
<dbReference type="EMBL" id="JANKHH010000004">
    <property type="protein sequence ID" value="MCR2833831.1"/>
    <property type="molecule type" value="Genomic_DNA"/>
</dbReference>
<dbReference type="EC" id="3.1.-.-" evidence="6"/>
<evidence type="ECO:0000256" key="6">
    <source>
        <dbReference type="PIRNR" id="PIRNR018267"/>
    </source>
</evidence>
<dbReference type="GO" id="GO:0004519">
    <property type="term" value="F:endonuclease activity"/>
    <property type="evidence" value="ECO:0007669"/>
    <property type="project" value="UniProtKB-KW"/>
</dbReference>
<evidence type="ECO:0000256" key="4">
    <source>
        <dbReference type="ARBA" id="ARBA00022801"/>
    </source>
</evidence>
<dbReference type="PIRSF" id="PIRSF018267">
    <property type="entry name" value="VSR_endonuc"/>
    <property type="match status" value="1"/>
</dbReference>
<evidence type="ECO:0000313" key="7">
    <source>
        <dbReference type="EMBL" id="MCR2833831.1"/>
    </source>
</evidence>
<comment type="caution">
    <text evidence="7">The sequence shown here is derived from an EMBL/GenBank/DDBJ whole genome shotgun (WGS) entry which is preliminary data.</text>
</comment>
<dbReference type="NCBIfam" id="TIGR00632">
    <property type="entry name" value="vsr"/>
    <property type="match status" value="1"/>
</dbReference>
<evidence type="ECO:0000256" key="1">
    <source>
        <dbReference type="ARBA" id="ARBA00022722"/>
    </source>
</evidence>
<dbReference type="CDD" id="cd00221">
    <property type="entry name" value="Vsr"/>
    <property type="match status" value="1"/>
</dbReference>
<keyword evidence="5 6" id="KW-0234">DNA repair</keyword>
<keyword evidence="1 6" id="KW-0540">Nuclease</keyword>
<dbReference type="Proteomes" id="UP001206067">
    <property type="component" value="Unassembled WGS sequence"/>
</dbReference>
<sequence length="150" mass="17591">MTDVHDQQTRSRNMAAVRARDTKPELMIRKALHASGLRYRLNVRNLPGKPDIVLPRHRAVVFVHGCFWHRHECDLFRWPESRTEFWRDKLNANAARDMKTAEALEKAGWRQAVIWECALKGSKKRDFQDTMQRLIAWIRSDEQAITIGGE</sequence>
<organism evidence="7 8">
    <name type="scientific">Parerythrobacter lacustris</name>
    <dbReference type="NCBI Taxonomy" id="2969984"/>
    <lineage>
        <taxon>Bacteria</taxon>
        <taxon>Pseudomonadati</taxon>
        <taxon>Pseudomonadota</taxon>
        <taxon>Alphaproteobacteria</taxon>
        <taxon>Sphingomonadales</taxon>
        <taxon>Erythrobacteraceae</taxon>
        <taxon>Parerythrobacter</taxon>
    </lineage>
</organism>
<comment type="function">
    <text evidence="6">May nick specific sequences that contain T:G mispairs resulting from m5C-deamination.</text>
</comment>
<name>A0ABT1XQB2_9SPHN</name>
<keyword evidence="3 6" id="KW-0227">DNA damage</keyword>
<evidence type="ECO:0000256" key="2">
    <source>
        <dbReference type="ARBA" id="ARBA00022759"/>
    </source>
</evidence>
<dbReference type="InterPro" id="IPR011335">
    <property type="entry name" value="Restrct_endonuc-II-like"/>
</dbReference>
<evidence type="ECO:0000256" key="3">
    <source>
        <dbReference type="ARBA" id="ARBA00022763"/>
    </source>
</evidence>
<evidence type="ECO:0000313" key="8">
    <source>
        <dbReference type="Proteomes" id="UP001206067"/>
    </source>
</evidence>
<dbReference type="InterPro" id="IPR004603">
    <property type="entry name" value="DNA_mismatch_endonuc_vsr"/>
</dbReference>
<keyword evidence="2 6" id="KW-0255">Endonuclease</keyword>
<evidence type="ECO:0000256" key="5">
    <source>
        <dbReference type="ARBA" id="ARBA00023204"/>
    </source>
</evidence>